<dbReference type="PROSITE" id="PS50297">
    <property type="entry name" value="ANK_REP_REGION"/>
    <property type="match status" value="2"/>
</dbReference>
<dbReference type="Gene3D" id="1.25.40.20">
    <property type="entry name" value="Ankyrin repeat-containing domain"/>
    <property type="match status" value="1"/>
</dbReference>
<dbReference type="Pfam" id="PF12796">
    <property type="entry name" value="Ank_2"/>
    <property type="match status" value="1"/>
</dbReference>
<gene>
    <name evidence="3" type="primary">LOC132803364</name>
</gene>
<feature type="repeat" description="ANK" evidence="1">
    <location>
        <begin position="67"/>
        <end position="99"/>
    </location>
</feature>
<protein>
    <submittedName>
        <fullName evidence="3">Protein ACCELERATED CELL DEATH 6</fullName>
    </submittedName>
</protein>
<keyword evidence="1" id="KW-0040">ANK repeat</keyword>
<dbReference type="Proteomes" id="UP001652623">
    <property type="component" value="Chromosome 4"/>
</dbReference>
<sequence>MDSTVFEEAASGNQRLIQRLQQHSVDPQQKTPQKNTVLHIAVMYNQKDISKEVLRLCPWQFYQANTDGNSPLHTAAKIGSKKMVELLIDGSDDIDSQQYDIIGMKNLKEKDTALHVAVKNGHFGVAKLLMEKDPGTLDLMNNDNASLLFLTMEGGFLNIAQHILLQFPSAPCCGSNGMNALHAAVIRAFNGNHIIYFFCC</sequence>
<evidence type="ECO:0000256" key="1">
    <source>
        <dbReference type="PROSITE-ProRule" id="PRU00023"/>
    </source>
</evidence>
<dbReference type="GeneID" id="132803364"/>
<dbReference type="InterPro" id="IPR002110">
    <property type="entry name" value="Ankyrin_rpt"/>
</dbReference>
<dbReference type="InterPro" id="IPR036770">
    <property type="entry name" value="Ankyrin_rpt-contain_sf"/>
</dbReference>
<dbReference type="SUPFAM" id="SSF48403">
    <property type="entry name" value="Ankyrin repeat"/>
    <property type="match status" value="1"/>
</dbReference>
<reference evidence="3" key="1">
    <citation type="submission" date="2025-08" db="UniProtKB">
        <authorList>
            <consortium name="RefSeq"/>
        </authorList>
    </citation>
    <scope>IDENTIFICATION</scope>
    <source>
        <tissue evidence="3">Seedling</tissue>
    </source>
</reference>
<dbReference type="SMART" id="SM00248">
    <property type="entry name" value="ANK"/>
    <property type="match status" value="5"/>
</dbReference>
<evidence type="ECO:0000313" key="3">
    <source>
        <dbReference type="RefSeq" id="XP_060672105.1"/>
    </source>
</evidence>
<dbReference type="PANTHER" id="PTHR24121:SF22">
    <property type="entry name" value="PROTEIN ACCELERATED CELL DEATH 6-LIKE"/>
    <property type="match status" value="1"/>
</dbReference>
<dbReference type="PROSITE" id="PS50088">
    <property type="entry name" value="ANK_REPEAT"/>
    <property type="match status" value="2"/>
</dbReference>
<accession>A0ABM4A5U8</accession>
<evidence type="ECO:0000313" key="2">
    <source>
        <dbReference type="Proteomes" id="UP001652623"/>
    </source>
</evidence>
<dbReference type="RefSeq" id="XP_060672105.1">
    <property type="nucleotide sequence ID" value="XM_060816122.1"/>
</dbReference>
<feature type="repeat" description="ANK" evidence="1">
    <location>
        <begin position="109"/>
        <end position="132"/>
    </location>
</feature>
<organism evidence="2 3">
    <name type="scientific">Ziziphus jujuba</name>
    <name type="common">Chinese jujube</name>
    <name type="synonym">Ziziphus sativa</name>
    <dbReference type="NCBI Taxonomy" id="326968"/>
    <lineage>
        <taxon>Eukaryota</taxon>
        <taxon>Viridiplantae</taxon>
        <taxon>Streptophyta</taxon>
        <taxon>Embryophyta</taxon>
        <taxon>Tracheophyta</taxon>
        <taxon>Spermatophyta</taxon>
        <taxon>Magnoliopsida</taxon>
        <taxon>eudicotyledons</taxon>
        <taxon>Gunneridae</taxon>
        <taxon>Pentapetalae</taxon>
        <taxon>rosids</taxon>
        <taxon>fabids</taxon>
        <taxon>Rosales</taxon>
        <taxon>Rhamnaceae</taxon>
        <taxon>Paliureae</taxon>
        <taxon>Ziziphus</taxon>
    </lineage>
</organism>
<proteinExistence type="predicted"/>
<dbReference type="PANTHER" id="PTHR24121">
    <property type="entry name" value="NO MECHANORECEPTOR POTENTIAL C, ISOFORM D-RELATED"/>
    <property type="match status" value="1"/>
</dbReference>
<keyword evidence="2" id="KW-1185">Reference proteome</keyword>
<name>A0ABM4A5U8_ZIZJJ</name>